<dbReference type="GO" id="GO:0005759">
    <property type="term" value="C:mitochondrial matrix"/>
    <property type="evidence" value="ECO:0007669"/>
    <property type="project" value="TreeGrafter"/>
</dbReference>
<dbReference type="Pfam" id="PF06743">
    <property type="entry name" value="FAST_1"/>
    <property type="match status" value="1"/>
</dbReference>
<dbReference type="InterPro" id="IPR010622">
    <property type="entry name" value="FAST_Leu-rich"/>
</dbReference>
<dbReference type="InterPro" id="IPR050870">
    <property type="entry name" value="FAST_kinase"/>
</dbReference>
<dbReference type="PANTHER" id="PTHR21228">
    <property type="entry name" value="FAST LEU-RICH DOMAIN-CONTAINING"/>
    <property type="match status" value="1"/>
</dbReference>
<dbReference type="GO" id="GO:0003723">
    <property type="term" value="F:RNA binding"/>
    <property type="evidence" value="ECO:0007669"/>
    <property type="project" value="TreeGrafter"/>
</dbReference>
<feature type="domain" description="FAST kinase leucine-rich" evidence="1">
    <location>
        <begin position="2"/>
        <end position="70"/>
    </location>
</feature>
<dbReference type="GO" id="GO:0000963">
    <property type="term" value="P:mitochondrial RNA processing"/>
    <property type="evidence" value="ECO:0007669"/>
    <property type="project" value="TreeGrafter"/>
</dbReference>
<evidence type="ECO:0000259" key="1">
    <source>
        <dbReference type="Pfam" id="PF06743"/>
    </source>
</evidence>
<dbReference type="OrthoDB" id="8881103at2759"/>
<dbReference type="STRING" id="75743.A0A401QKZ5"/>
<evidence type="ECO:0000313" key="2">
    <source>
        <dbReference type="EMBL" id="GCB85983.1"/>
    </source>
</evidence>
<sequence>VIQKLVFPFSRMNYKPANEAKFFEKLESVLEIKAMNSPLATVNIFMSMFQLGHFPGAILDRVFSTAFINNVMSMSPLYNSCRVKG</sequence>
<protein>
    <recommendedName>
        <fullName evidence="1">FAST kinase leucine-rich domain-containing protein</fullName>
    </recommendedName>
</protein>
<dbReference type="OMA" id="MNYKPAN"/>
<comment type="caution">
    <text evidence="2">The sequence shown here is derived from an EMBL/GenBank/DDBJ whole genome shotgun (WGS) entry which is preliminary data.</text>
</comment>
<evidence type="ECO:0000313" key="3">
    <source>
        <dbReference type="Proteomes" id="UP000288216"/>
    </source>
</evidence>
<reference evidence="2 3" key="1">
    <citation type="journal article" date="2018" name="Nat. Ecol. Evol.">
        <title>Shark genomes provide insights into elasmobranch evolution and the origin of vertebrates.</title>
        <authorList>
            <person name="Hara Y"/>
            <person name="Yamaguchi K"/>
            <person name="Onimaru K"/>
            <person name="Kadota M"/>
            <person name="Koyanagi M"/>
            <person name="Keeley SD"/>
            <person name="Tatsumi K"/>
            <person name="Tanaka K"/>
            <person name="Motone F"/>
            <person name="Kageyama Y"/>
            <person name="Nozu R"/>
            <person name="Adachi N"/>
            <person name="Nishimura O"/>
            <person name="Nakagawa R"/>
            <person name="Tanegashima C"/>
            <person name="Kiyatake I"/>
            <person name="Matsumoto R"/>
            <person name="Murakumo K"/>
            <person name="Nishida K"/>
            <person name="Terakita A"/>
            <person name="Kuratani S"/>
            <person name="Sato K"/>
            <person name="Hyodo S Kuraku.S."/>
        </authorList>
    </citation>
    <scope>NUCLEOTIDE SEQUENCE [LARGE SCALE GENOMIC DNA]</scope>
</reference>
<gene>
    <name evidence="2" type="ORF">scyTo_0026620</name>
</gene>
<feature type="non-terminal residue" evidence="2">
    <location>
        <position position="1"/>
    </location>
</feature>
<organism evidence="2 3">
    <name type="scientific">Scyliorhinus torazame</name>
    <name type="common">Cloudy catshark</name>
    <name type="synonym">Catulus torazame</name>
    <dbReference type="NCBI Taxonomy" id="75743"/>
    <lineage>
        <taxon>Eukaryota</taxon>
        <taxon>Metazoa</taxon>
        <taxon>Chordata</taxon>
        <taxon>Craniata</taxon>
        <taxon>Vertebrata</taxon>
        <taxon>Chondrichthyes</taxon>
        <taxon>Elasmobranchii</taxon>
        <taxon>Galeomorphii</taxon>
        <taxon>Galeoidea</taxon>
        <taxon>Carcharhiniformes</taxon>
        <taxon>Scyliorhinidae</taxon>
        <taxon>Scyliorhinus</taxon>
    </lineage>
</organism>
<name>A0A401QKZ5_SCYTO</name>
<dbReference type="EMBL" id="BFAA01220662">
    <property type="protein sequence ID" value="GCB85983.1"/>
    <property type="molecule type" value="Genomic_DNA"/>
</dbReference>
<dbReference type="AlphaFoldDB" id="A0A401QKZ5"/>
<dbReference type="PANTHER" id="PTHR21228:SF4">
    <property type="entry name" value="FAS-ACTIVATED SERINE_THREONINE KINASE"/>
    <property type="match status" value="1"/>
</dbReference>
<proteinExistence type="predicted"/>
<dbReference type="GO" id="GO:0035770">
    <property type="term" value="C:ribonucleoprotein granule"/>
    <property type="evidence" value="ECO:0007669"/>
    <property type="project" value="TreeGrafter"/>
</dbReference>
<accession>A0A401QKZ5</accession>
<keyword evidence="3" id="KW-1185">Reference proteome</keyword>
<dbReference type="Proteomes" id="UP000288216">
    <property type="component" value="Unassembled WGS sequence"/>
</dbReference>
<dbReference type="GO" id="GO:0044528">
    <property type="term" value="P:regulation of mitochondrial mRNA stability"/>
    <property type="evidence" value="ECO:0007669"/>
    <property type="project" value="InterPro"/>
</dbReference>